<keyword evidence="2" id="KW-0812">Transmembrane</keyword>
<keyword evidence="2" id="KW-1133">Transmembrane helix</keyword>
<feature type="region of interest" description="Disordered" evidence="1">
    <location>
        <begin position="1"/>
        <end position="20"/>
    </location>
</feature>
<dbReference type="RefSeq" id="WP_234865597.1">
    <property type="nucleotide sequence ID" value="NZ_JAKEVY010000002.1"/>
</dbReference>
<feature type="transmembrane region" description="Helical" evidence="2">
    <location>
        <begin position="83"/>
        <end position="101"/>
    </location>
</feature>
<name>A0ABS9BGH5_9BACT</name>
<evidence type="ECO:0000313" key="4">
    <source>
        <dbReference type="Proteomes" id="UP001200145"/>
    </source>
</evidence>
<proteinExistence type="predicted"/>
<dbReference type="EMBL" id="JAKEVY010000002">
    <property type="protein sequence ID" value="MCF1714680.1"/>
    <property type="molecule type" value="Genomic_DNA"/>
</dbReference>
<evidence type="ECO:0000313" key="3">
    <source>
        <dbReference type="EMBL" id="MCF1714680.1"/>
    </source>
</evidence>
<sequence length="280" mass="31185">MRDPLSHKLNQWEASPPPGAWENISREMSEWNAEKKLAQKLNNWDSPPPATSWSAIAEQISQTSTQPTFRRGDVPVRTLSPYLIRYGAAAAVIGIIAWVLWSSPFKDASEMATSTIPLTTEQAVATLSGTVPPTQSPEPAAEEFAAVSNRDKQSNFSGGAKNHDPREPAYALVRRNRIAIETIGSNWQKELVSQFLNSAIKQLPVQHTDSRYIRIASNNGNSVRLSAKYAPIYHQLTYSENGNSRYSINAIEQQLLKSPYIPDPGNLFDILQLKELLEEQ</sequence>
<evidence type="ECO:0000256" key="2">
    <source>
        <dbReference type="SAM" id="Phobius"/>
    </source>
</evidence>
<reference evidence="3 4" key="1">
    <citation type="submission" date="2022-01" db="EMBL/GenBank/DDBJ databases">
        <title>Flavihumibacter sp. nov., isolated from sediment of a river.</title>
        <authorList>
            <person name="Liu H."/>
        </authorList>
    </citation>
    <scope>NUCLEOTIDE SEQUENCE [LARGE SCALE GENOMIC DNA]</scope>
    <source>
        <strain evidence="3 4">RY-1</strain>
    </source>
</reference>
<comment type="caution">
    <text evidence="3">The sequence shown here is derived from an EMBL/GenBank/DDBJ whole genome shotgun (WGS) entry which is preliminary data.</text>
</comment>
<evidence type="ECO:0000256" key="1">
    <source>
        <dbReference type="SAM" id="MobiDB-lite"/>
    </source>
</evidence>
<organism evidence="3 4">
    <name type="scientific">Flavihumibacter fluminis</name>
    <dbReference type="NCBI Taxonomy" id="2909236"/>
    <lineage>
        <taxon>Bacteria</taxon>
        <taxon>Pseudomonadati</taxon>
        <taxon>Bacteroidota</taxon>
        <taxon>Chitinophagia</taxon>
        <taxon>Chitinophagales</taxon>
        <taxon>Chitinophagaceae</taxon>
        <taxon>Flavihumibacter</taxon>
    </lineage>
</organism>
<accession>A0ABS9BGH5</accession>
<dbReference type="Proteomes" id="UP001200145">
    <property type="component" value="Unassembled WGS sequence"/>
</dbReference>
<keyword evidence="4" id="KW-1185">Reference proteome</keyword>
<gene>
    <name evidence="3" type="ORF">L0U88_08590</name>
</gene>
<keyword evidence="2" id="KW-0472">Membrane</keyword>
<protein>
    <submittedName>
        <fullName evidence="3">Uncharacterized protein</fullName>
    </submittedName>
</protein>